<reference evidence="1 2" key="2">
    <citation type="submission" date="2020-03" db="EMBL/GenBank/DDBJ databases">
        <title>Devosia chinhatensis sp. nov., isolated from a hexachlorocyclohexane (HCH) dump site in India.</title>
        <authorList>
            <person name="Kumar M."/>
            <person name="Lal R."/>
        </authorList>
    </citation>
    <scope>NUCLEOTIDE SEQUENCE [LARGE SCALE GENOMIC DNA]</scope>
    <source>
        <strain evidence="1 2">H239</strain>
    </source>
</reference>
<accession>A0A6M1SH64</accession>
<comment type="caution">
    <text evidence="1">The sequence shown here is derived from an EMBL/GenBank/DDBJ whole genome shotgun (WGS) entry which is preliminary data.</text>
</comment>
<evidence type="ECO:0000313" key="1">
    <source>
        <dbReference type="EMBL" id="NGP16520.1"/>
    </source>
</evidence>
<sequence length="183" mass="20284">MAFWALTVQSSSESMQPQRPQESFFTFLPRRFAEIESRLESLRREIQTLEAEHAVLLPHMESLRSSVDEECASNSAPESLGESVLAAASTSIAQSPERVNITVATDSAGPSAAIWQQVLTILDAAEEPMTTGEIIAAFATRFDRVVPRSSISPQLNRLLREKAVLKTEKGWMWLKPNPNAEKT</sequence>
<name>A0A6M1SH64_9HYPH</name>
<dbReference type="Proteomes" id="UP000474802">
    <property type="component" value="Unassembled WGS sequence"/>
</dbReference>
<reference evidence="1 2" key="1">
    <citation type="submission" date="2020-02" db="EMBL/GenBank/DDBJ databases">
        <authorList>
            <person name="Khan S.A."/>
            <person name="Jeon C.O."/>
            <person name="Chun B.H."/>
        </authorList>
    </citation>
    <scope>NUCLEOTIDE SEQUENCE [LARGE SCALE GENOMIC DNA]</scope>
    <source>
        <strain evidence="1 2">H239</strain>
    </source>
</reference>
<dbReference type="EMBL" id="JAALFG010000001">
    <property type="protein sequence ID" value="NGP16520.1"/>
    <property type="molecule type" value="Genomic_DNA"/>
</dbReference>
<dbReference type="RefSeq" id="WP_164532774.1">
    <property type="nucleotide sequence ID" value="NZ_JAALFG010000001.1"/>
</dbReference>
<organism evidence="1 2">
    <name type="scientific">Devosia aurantiaca</name>
    <dbReference type="NCBI Taxonomy" id="2714858"/>
    <lineage>
        <taxon>Bacteria</taxon>
        <taxon>Pseudomonadati</taxon>
        <taxon>Pseudomonadota</taxon>
        <taxon>Alphaproteobacteria</taxon>
        <taxon>Hyphomicrobiales</taxon>
        <taxon>Devosiaceae</taxon>
        <taxon>Devosia</taxon>
    </lineage>
</organism>
<proteinExistence type="predicted"/>
<protein>
    <submittedName>
        <fullName evidence="1">Uncharacterized protein</fullName>
    </submittedName>
</protein>
<evidence type="ECO:0000313" key="2">
    <source>
        <dbReference type="Proteomes" id="UP000474802"/>
    </source>
</evidence>
<gene>
    <name evidence="1" type="ORF">G5575_01415</name>
</gene>
<dbReference type="AlphaFoldDB" id="A0A6M1SH64"/>
<keyword evidence="2" id="KW-1185">Reference proteome</keyword>